<dbReference type="AlphaFoldDB" id="A0A556S8S1"/>
<evidence type="ECO:0000256" key="2">
    <source>
        <dbReference type="SAM" id="Phobius"/>
    </source>
</evidence>
<dbReference type="InterPro" id="IPR052521">
    <property type="entry name" value="Cell_div_SPOR-domain"/>
</dbReference>
<dbReference type="RefSeq" id="WP_144092862.1">
    <property type="nucleotide sequence ID" value="NZ_CAMLBV010000009.1"/>
</dbReference>
<dbReference type="EMBL" id="VMHM01000016">
    <property type="protein sequence ID" value="TSJ97526.1"/>
    <property type="molecule type" value="Genomic_DNA"/>
</dbReference>
<organism evidence="4 5">
    <name type="scientific">Gilliamella apicola</name>
    <dbReference type="NCBI Taxonomy" id="1196095"/>
    <lineage>
        <taxon>Bacteria</taxon>
        <taxon>Pseudomonadati</taxon>
        <taxon>Pseudomonadota</taxon>
        <taxon>Gammaproteobacteria</taxon>
        <taxon>Orbales</taxon>
        <taxon>Orbaceae</taxon>
        <taxon>Gilliamella</taxon>
    </lineage>
</organism>
<keyword evidence="2" id="KW-0472">Membrane</keyword>
<dbReference type="InterPro" id="IPR036680">
    <property type="entry name" value="SPOR-like_sf"/>
</dbReference>
<protein>
    <recommendedName>
        <fullName evidence="3">SPOR domain-containing protein</fullName>
    </recommendedName>
</protein>
<name>A0A556S8S1_9GAMM</name>
<dbReference type="Pfam" id="PF05036">
    <property type="entry name" value="SPOR"/>
    <property type="match status" value="1"/>
</dbReference>
<evidence type="ECO:0000313" key="5">
    <source>
        <dbReference type="Proteomes" id="UP000319483"/>
    </source>
</evidence>
<comment type="caution">
    <text evidence="4">The sequence shown here is derived from an EMBL/GenBank/DDBJ whole genome shotgun (WGS) entry which is preliminary data.</text>
</comment>
<gene>
    <name evidence="4" type="ORF">FPQ15_11565</name>
</gene>
<keyword evidence="2" id="KW-1133">Transmembrane helix</keyword>
<sequence>MVQRDYVRKKSRSKKNNSRNKPNLMIFLAIIIIILFSTILYYVANNKPTQPVKPPKVKTQPPAITLPERPQERWTYLKELETPNASYDSRASERQQILDSFVNNSRPVTPPTKNNSVTKQETTSSITTQNIGTANKWILKCGAFKDKANAETLKARIAMIGISGSISSGQLYRVTAGQYTNKNEADKALNSLKNNGINDCIISN</sequence>
<dbReference type="InterPro" id="IPR007730">
    <property type="entry name" value="SPOR-like_dom"/>
</dbReference>
<feature type="region of interest" description="Disordered" evidence="1">
    <location>
        <begin position="103"/>
        <end position="124"/>
    </location>
</feature>
<feature type="domain" description="SPOR" evidence="3">
    <location>
        <begin position="131"/>
        <end position="204"/>
    </location>
</feature>
<evidence type="ECO:0000256" key="1">
    <source>
        <dbReference type="SAM" id="MobiDB-lite"/>
    </source>
</evidence>
<feature type="transmembrane region" description="Helical" evidence="2">
    <location>
        <begin position="24"/>
        <end position="44"/>
    </location>
</feature>
<dbReference type="SUPFAM" id="SSF110997">
    <property type="entry name" value="Sporulation related repeat"/>
    <property type="match status" value="1"/>
</dbReference>
<proteinExistence type="predicted"/>
<dbReference type="Proteomes" id="UP000319483">
    <property type="component" value="Unassembled WGS sequence"/>
</dbReference>
<dbReference type="Gene3D" id="3.30.70.1070">
    <property type="entry name" value="Sporulation related repeat"/>
    <property type="match status" value="1"/>
</dbReference>
<accession>A0A556S8S1</accession>
<dbReference type="GO" id="GO:0042834">
    <property type="term" value="F:peptidoglycan binding"/>
    <property type="evidence" value="ECO:0007669"/>
    <property type="project" value="InterPro"/>
</dbReference>
<dbReference type="PROSITE" id="PS51724">
    <property type="entry name" value="SPOR"/>
    <property type="match status" value="1"/>
</dbReference>
<evidence type="ECO:0000313" key="4">
    <source>
        <dbReference type="EMBL" id="TSJ97526.1"/>
    </source>
</evidence>
<reference evidence="4 5" key="1">
    <citation type="submission" date="2019-07" db="EMBL/GenBank/DDBJ databases">
        <title>Gilliamella genomes.</title>
        <authorList>
            <person name="Zheng H."/>
        </authorList>
    </citation>
    <scope>NUCLEOTIDE SEQUENCE [LARGE SCALE GENOMIC DNA]</scope>
    <source>
        <strain evidence="4 5">W8127</strain>
    </source>
</reference>
<evidence type="ECO:0000259" key="3">
    <source>
        <dbReference type="PROSITE" id="PS51724"/>
    </source>
</evidence>
<keyword evidence="2" id="KW-0812">Transmembrane</keyword>
<dbReference type="PANTHER" id="PTHR38687:SF2">
    <property type="entry name" value="CELL DIVISION PROTEIN FTSN"/>
    <property type="match status" value="1"/>
</dbReference>
<dbReference type="PANTHER" id="PTHR38687">
    <property type="entry name" value="CELL DIVISION PROTEIN DEDD-RELATED"/>
    <property type="match status" value="1"/>
</dbReference>